<accession>A0AC59Y9F3</accession>
<evidence type="ECO:0000313" key="2">
    <source>
        <dbReference type="Proteomes" id="UP001162501"/>
    </source>
</evidence>
<reference evidence="1" key="1">
    <citation type="submission" date="2023-05" db="EMBL/GenBank/DDBJ databases">
        <authorList>
            <consortium name="ELIXIR-Norway"/>
        </authorList>
    </citation>
    <scope>NUCLEOTIDE SEQUENCE</scope>
</reference>
<organism evidence="1 2">
    <name type="scientific">Rangifer tarandus platyrhynchus</name>
    <name type="common">Svalbard reindeer</name>
    <dbReference type="NCBI Taxonomy" id="3082113"/>
    <lineage>
        <taxon>Eukaryota</taxon>
        <taxon>Metazoa</taxon>
        <taxon>Chordata</taxon>
        <taxon>Craniata</taxon>
        <taxon>Vertebrata</taxon>
        <taxon>Euteleostomi</taxon>
        <taxon>Mammalia</taxon>
        <taxon>Eutheria</taxon>
        <taxon>Laurasiatheria</taxon>
        <taxon>Artiodactyla</taxon>
        <taxon>Ruminantia</taxon>
        <taxon>Pecora</taxon>
        <taxon>Cervidae</taxon>
        <taxon>Odocoileinae</taxon>
        <taxon>Rangifer</taxon>
    </lineage>
</organism>
<name>A0AC59Y9F3_RANTA</name>
<evidence type="ECO:0000313" key="1">
    <source>
        <dbReference type="EMBL" id="CAM9500586.1"/>
    </source>
</evidence>
<dbReference type="EMBL" id="OX596095">
    <property type="protein sequence ID" value="CAM9500586.1"/>
    <property type="molecule type" value="Genomic_DNA"/>
</dbReference>
<proteinExistence type="predicted"/>
<sequence length="253" mass="27178">MSLGSKEAERRGLPLGIAPATHGGGGALTCEPREPWGAANPLHRPGRFRTRALFAAKFRAADWGRPTWLTARALSSERASLSFPEETGGTCKLCHFRCRGSAREPETQRECAPGGLASRTGRERPLAVGKALLENAAGSCYRRSQGPIGRLRLPVPGTLIGAFVQSLRSNFSTVLNEFRGGSSRRSVDSAGLRRAVRREEEQLGRPAAFTLISSDWRSPRGGRSYWDVYCGGAALTCGAGAELPASLPYRISP</sequence>
<reference evidence="1" key="2">
    <citation type="submission" date="2025-03" db="EMBL/GenBank/DDBJ databases">
        <authorList>
            <consortium name="ELIXIR-Norway"/>
            <consortium name="Elixir Norway"/>
        </authorList>
    </citation>
    <scope>NUCLEOTIDE SEQUENCE</scope>
</reference>
<gene>
    <name evidence="1" type="ORF">MRATA1EN22A_LOCUS3398</name>
</gene>
<protein>
    <submittedName>
        <fullName evidence="1">Uncharacterized protein</fullName>
    </submittedName>
</protein>
<dbReference type="Proteomes" id="UP001162501">
    <property type="component" value="Chromosome 11"/>
</dbReference>